<proteinExistence type="predicted"/>
<organism evidence="3 4">
    <name type="scientific">Rotaria magnacalcarata</name>
    <dbReference type="NCBI Taxonomy" id="392030"/>
    <lineage>
        <taxon>Eukaryota</taxon>
        <taxon>Metazoa</taxon>
        <taxon>Spiralia</taxon>
        <taxon>Gnathifera</taxon>
        <taxon>Rotifera</taxon>
        <taxon>Eurotatoria</taxon>
        <taxon>Bdelloidea</taxon>
        <taxon>Philodinida</taxon>
        <taxon>Philodinidae</taxon>
        <taxon>Rotaria</taxon>
    </lineage>
</organism>
<keyword evidence="1" id="KW-1133">Transmembrane helix</keyword>
<keyword evidence="1" id="KW-0472">Membrane</keyword>
<evidence type="ECO:0000256" key="1">
    <source>
        <dbReference type="SAM" id="Phobius"/>
    </source>
</evidence>
<dbReference type="Proteomes" id="UP000663856">
    <property type="component" value="Unassembled WGS sequence"/>
</dbReference>
<dbReference type="Proteomes" id="UP000663824">
    <property type="component" value="Unassembled WGS sequence"/>
</dbReference>
<comment type="caution">
    <text evidence="3">The sequence shown here is derived from an EMBL/GenBank/DDBJ whole genome shotgun (WGS) entry which is preliminary data.</text>
</comment>
<evidence type="ECO:0000313" key="3">
    <source>
        <dbReference type="EMBL" id="CAF2210214.1"/>
    </source>
</evidence>
<dbReference type="AlphaFoldDB" id="A0A816ZEP3"/>
<protein>
    <submittedName>
        <fullName evidence="3">Uncharacterized protein</fullName>
    </submittedName>
</protein>
<keyword evidence="1" id="KW-0812">Transmembrane</keyword>
<name>A0A816ZEP3_9BILA</name>
<evidence type="ECO:0000313" key="2">
    <source>
        <dbReference type="EMBL" id="CAF2075899.1"/>
    </source>
</evidence>
<accession>A0A816ZEP3</accession>
<feature type="transmembrane region" description="Helical" evidence="1">
    <location>
        <begin position="68"/>
        <end position="96"/>
    </location>
</feature>
<sequence>MLEVIHNTKFICCWNMKPLHGFLEEPHLTTNEKRKYMGMYYFMIATLLFVSGCFFRLVMLSWKERPIALTLVLFAVSLGLFLEGINLFIVGIYTLVYEHQQQQLKESSKCNGSSSIIMNEPWIKRRFYKLKMIINGVPIEEHS</sequence>
<dbReference type="EMBL" id="CAJNRE010019814">
    <property type="protein sequence ID" value="CAF2210214.1"/>
    <property type="molecule type" value="Genomic_DNA"/>
</dbReference>
<dbReference type="EMBL" id="CAJNRF010005888">
    <property type="protein sequence ID" value="CAF2075899.1"/>
    <property type="molecule type" value="Genomic_DNA"/>
</dbReference>
<reference evidence="3" key="1">
    <citation type="submission" date="2021-02" db="EMBL/GenBank/DDBJ databases">
        <authorList>
            <person name="Nowell W R."/>
        </authorList>
    </citation>
    <scope>NUCLEOTIDE SEQUENCE</scope>
</reference>
<gene>
    <name evidence="3" type="ORF">MBJ925_LOCUS35837</name>
    <name evidence="2" type="ORF">WKI299_LOCUS15125</name>
</gene>
<feature type="transmembrane region" description="Helical" evidence="1">
    <location>
        <begin position="40"/>
        <end position="62"/>
    </location>
</feature>
<evidence type="ECO:0000313" key="4">
    <source>
        <dbReference type="Proteomes" id="UP000663824"/>
    </source>
</evidence>